<evidence type="ECO:0000256" key="5">
    <source>
        <dbReference type="SAM" id="MobiDB-lite"/>
    </source>
</evidence>
<dbReference type="InterPro" id="IPR011989">
    <property type="entry name" value="ARM-like"/>
</dbReference>
<keyword evidence="9" id="KW-1185">Reference proteome</keyword>
<dbReference type="PANTHER" id="PTHR23346:SF19">
    <property type="entry name" value="PROTEASOME ADAPTER AND SCAFFOLD PROTEIN ECM29"/>
    <property type="match status" value="1"/>
</dbReference>
<dbReference type="Proteomes" id="UP001600064">
    <property type="component" value="Unassembled WGS sequence"/>
</dbReference>
<dbReference type="InterPro" id="IPR055443">
    <property type="entry name" value="HEAT_ECM29"/>
</dbReference>
<gene>
    <name evidence="8" type="ORF">VTJ83DRAFT_773</name>
</gene>
<evidence type="ECO:0000256" key="3">
    <source>
        <dbReference type="ARBA" id="ARBA00022737"/>
    </source>
</evidence>
<feature type="domain" description="Proteasome adapter and scaffold protein ECM29 HEAT-repeat" evidence="7">
    <location>
        <begin position="1293"/>
        <end position="1453"/>
    </location>
</feature>
<comment type="caution">
    <text evidence="8">The sequence shown here is derived from an EMBL/GenBank/DDBJ whole genome shotgun (WGS) entry which is preliminary data.</text>
</comment>
<dbReference type="EMBL" id="JAZGUE010000001">
    <property type="protein sequence ID" value="KAL2271402.1"/>
    <property type="molecule type" value="Genomic_DNA"/>
</dbReference>
<dbReference type="Pfam" id="PF13001">
    <property type="entry name" value="ECM29_N"/>
    <property type="match status" value="1"/>
</dbReference>
<accession>A0ABR4DM92</accession>
<keyword evidence="3" id="KW-0677">Repeat</keyword>
<dbReference type="RefSeq" id="XP_070870126.1">
    <property type="nucleotide sequence ID" value="XM_071014453.1"/>
</dbReference>
<comment type="subcellular location">
    <subcellularLocation>
        <location evidence="1">Cytoplasm</location>
    </subcellularLocation>
</comment>
<evidence type="ECO:0000259" key="6">
    <source>
        <dbReference type="Pfam" id="PF13001"/>
    </source>
</evidence>
<evidence type="ECO:0000313" key="9">
    <source>
        <dbReference type="Proteomes" id="UP001600064"/>
    </source>
</evidence>
<reference evidence="8 9" key="1">
    <citation type="journal article" date="2024" name="Commun. Biol.">
        <title>Comparative genomic analysis of thermophilic fungi reveals convergent evolutionary adaptations and gene losses.</title>
        <authorList>
            <person name="Steindorff A.S."/>
            <person name="Aguilar-Pontes M.V."/>
            <person name="Robinson A.J."/>
            <person name="Andreopoulos B."/>
            <person name="LaButti K."/>
            <person name="Kuo A."/>
            <person name="Mondo S."/>
            <person name="Riley R."/>
            <person name="Otillar R."/>
            <person name="Haridas S."/>
            <person name="Lipzen A."/>
            <person name="Grimwood J."/>
            <person name="Schmutz J."/>
            <person name="Clum A."/>
            <person name="Reid I.D."/>
            <person name="Moisan M.C."/>
            <person name="Butler G."/>
            <person name="Nguyen T.T.M."/>
            <person name="Dewar K."/>
            <person name="Conant G."/>
            <person name="Drula E."/>
            <person name="Henrissat B."/>
            <person name="Hansel C."/>
            <person name="Singer S."/>
            <person name="Hutchinson M.I."/>
            <person name="de Vries R.P."/>
            <person name="Natvig D.O."/>
            <person name="Powell A.J."/>
            <person name="Tsang A."/>
            <person name="Grigoriev I.V."/>
        </authorList>
    </citation>
    <scope>NUCLEOTIDE SEQUENCE [LARGE SCALE GENOMIC DNA]</scope>
    <source>
        <strain evidence="8 9">ATCC 22073</strain>
    </source>
</reference>
<dbReference type="SUPFAM" id="SSF48371">
    <property type="entry name" value="ARM repeat"/>
    <property type="match status" value="3"/>
</dbReference>
<dbReference type="PANTHER" id="PTHR23346">
    <property type="entry name" value="TRANSLATIONAL ACTIVATOR GCN1-RELATED"/>
    <property type="match status" value="1"/>
</dbReference>
<keyword evidence="2" id="KW-0963">Cytoplasm</keyword>
<evidence type="ECO:0000259" key="7">
    <source>
        <dbReference type="Pfam" id="PF24492"/>
    </source>
</evidence>
<dbReference type="Gene3D" id="1.25.10.10">
    <property type="entry name" value="Leucine-rich Repeat Variant"/>
    <property type="match status" value="2"/>
</dbReference>
<proteinExistence type="predicted"/>
<protein>
    <recommendedName>
        <fullName evidence="10">Proteasome component ECM29</fullName>
    </recommendedName>
</protein>
<dbReference type="Pfam" id="PF23731">
    <property type="entry name" value="ARM_ECM29_C"/>
    <property type="match status" value="1"/>
</dbReference>
<dbReference type="InterPro" id="IPR016024">
    <property type="entry name" value="ARM-type_fold"/>
</dbReference>
<evidence type="ECO:0008006" key="10">
    <source>
        <dbReference type="Google" id="ProtNLM"/>
    </source>
</evidence>
<dbReference type="InterPro" id="IPR024372">
    <property type="entry name" value="Ecm29_N"/>
</dbReference>
<feature type="domain" description="Proteasome component Ecm29 N-terminal" evidence="6">
    <location>
        <begin position="14"/>
        <end position="519"/>
    </location>
</feature>
<dbReference type="GeneID" id="98129097"/>
<keyword evidence="4" id="KW-0647">Proteasome</keyword>
<organism evidence="8 9">
    <name type="scientific">Remersonia thermophila</name>
    <dbReference type="NCBI Taxonomy" id="72144"/>
    <lineage>
        <taxon>Eukaryota</taxon>
        <taxon>Fungi</taxon>
        <taxon>Dikarya</taxon>
        <taxon>Ascomycota</taxon>
        <taxon>Pezizomycotina</taxon>
        <taxon>Sordariomycetes</taxon>
        <taxon>Sordariomycetidae</taxon>
        <taxon>Sordariales</taxon>
        <taxon>Sordariales incertae sedis</taxon>
        <taxon>Remersonia</taxon>
    </lineage>
</organism>
<evidence type="ECO:0000256" key="4">
    <source>
        <dbReference type="ARBA" id="ARBA00022942"/>
    </source>
</evidence>
<sequence>MATQPNSKNELALIEKVEWRILQASSDEEKLQACLRTYLAPLLLKAGSDNVAVRNKVIAVCQTINKLIKAPGIVLNVAALLDQYKNPNASHALIKHFDLLYIQHSVGKLSPEDQRALIPTALRGISKDPPASVSRLFNVILRLLHALRIPTRGSKEDEGFRSSIGLEDPKDAKFFADWLGKVLLLRTSPSGPADSPGLTSADVSFLTLDKGDTWNLEAGGLSAAETRIKVASLLASGAFTDEERFLPAIHAAASSDYRISGVGDELLKRATVSLEDEALIRTLYDAHGKLPPPYRIRILGILSKSELATTFTDDILAVFRRNAAPAPSETAEGQAPAASKSSGLELTKLHRALFEFVNWVARIGPSKTDYNKIGPPLIELLRDFVASQGWPKAARQSQDESTLRSRAYETIGILAKGATSLSEIDRLALAGWLFRSLSEDPTPDVVVNIDGALSGLTALFRPPHSFAVNTQLQSILLTYMTLREGDGDVVRSARHAVTKWANQCLAFSDVYARWIDILAVAGRQDERSDVVEEGQKGLDPWTYYANDDGQSRASLPDWQEMVRRFFREAITPRNISPESGNMDTDDVGVFANFPRDTLLAFPVAVGFCWRMLLLTALTDFQLEPAWERRLGVLVESDLTTRQSVRGYLSSLTAAKDGSLPTLLCATFEGMIKEDVRVAEPCARVFVELASLSPRATLEPLATRSRELNPLITSNKKELRMLGSTAFGILAAHPVNSEASFVKSAESLVNITTALPTAVGSELNAVEGAFLALSRLVSRRTYYAGRAPESRDLATAFPTLSSLASKPLSTQEALFEAYTQLWTAGIQTLQTDGGDNDIRSPLSQGFIEPLITQAKKGNEKAITALGRLAIALLTADAHDNSGPDDDILGAILQELYSLFEIRQAEVHFAVGEAIAAAVACWDADVVKLTLDVQAEGNASRARARITRLRAVLDKLLADCKTTKPSLLKASGIWLFCIIQHCSHLDEVQSRLRECQAAFMRLLSARDELVQETASRGLSLVYDKGDAALKGDLVRDLVAAFTGSGPQLKVDQDTELFEAGALPTGEGKSITSYKDIVSLANEVGDPSLVYKFMSLATNAATWSTRSAFGRFGLSSILSESEIDPKLYPKLYRYRFDPNQNVQRSMNDIWKALVKDPNAVLETHFDSIMADLLKSILGREWRVREASCAAISDLIAGRPFPKYERYYKDIWTAALKVLDDVKATVRNAALHLCIALSTTLVRQLEESGFTATAQAMMREAVPFLLSDKGIDNSAEEVKLFAIITIIKITKTGGDALKPYIPTLVPHLLGLLSTIEPEAINYHYQRAGDDSREKIDKLRSAMVSRSPLAEAIDSCLRTLDDASMAEFAPQLQNTVKSALGMPTKLGCARVLSTLSTRHTLSFSPYAAGFLALMEKQILDRNDEVSQNYAAAAAYLLRVVPTEASRLRYANHLITLYLSSDDRSEVRRQKAVDALLALSKISPEHLSSLEAVLFPLAFVARHDDDEYVSRAAKQAWDARGGSLGVAVTRFLNEVVELVNKCLESPQWGLRHAGARAVAAAADAVVSAREVSGRVNSGNLKTLWPAYERALALKTFEGKEELLKPLEGWVKAASAASPSATDPAAAKVEAELQDLDQDLWGGGSAPLLKKIVLREAKRNNDAYRPHALACLWKVAAVREDWDVLGEIAEIAGPHVNALAEDDGDKMDVDQPVGRTKGRSGGKGNSGDDMDLKSRTAWAAIEAITRGYNRRAMRERPMTVLREAVLALESAAADKEIKTLGNNAVTSPCLARSELEAVRRVFWYECVKEVLEEAVGGEGTAVTVGGEEQLVVEWFLHSLDLGLSGSDEDNGIISGTEPQRLGRVAAARAVLRLAKARAGFGSGEHAVELRAKVNKVLERALARERLTDVLKAWKECLEEVKG</sequence>
<evidence type="ECO:0000313" key="8">
    <source>
        <dbReference type="EMBL" id="KAL2271402.1"/>
    </source>
</evidence>
<dbReference type="Pfam" id="PF24492">
    <property type="entry name" value="HEAT_ECM29"/>
    <property type="match status" value="1"/>
</dbReference>
<name>A0ABR4DM92_9PEZI</name>
<evidence type="ECO:0000256" key="2">
    <source>
        <dbReference type="ARBA" id="ARBA00022490"/>
    </source>
</evidence>
<evidence type="ECO:0000256" key="1">
    <source>
        <dbReference type="ARBA" id="ARBA00004496"/>
    </source>
</evidence>
<feature type="region of interest" description="Disordered" evidence="5">
    <location>
        <begin position="1695"/>
        <end position="1722"/>
    </location>
</feature>